<evidence type="ECO:0000313" key="2">
    <source>
        <dbReference type="EMBL" id="CCH67014.1"/>
    </source>
</evidence>
<comment type="caution">
    <text evidence="2">The sequence shown here is derived from an EMBL/GenBank/DDBJ whole genome shotgun (WGS) entry which is preliminary data.</text>
</comment>
<protein>
    <submittedName>
        <fullName evidence="2">SAM-dependent methyltransferase</fullName>
    </submittedName>
</protein>
<dbReference type="STRING" id="1165094.RINTHH_8590"/>
<name>M1WRM2_9NOST</name>
<dbReference type="EMBL" id="CAIY01000031">
    <property type="protein sequence ID" value="CCH67014.1"/>
    <property type="molecule type" value="Genomic_DNA"/>
</dbReference>
<evidence type="ECO:0000259" key="1">
    <source>
        <dbReference type="Pfam" id="PF05430"/>
    </source>
</evidence>
<dbReference type="GO" id="GO:0032259">
    <property type="term" value="P:methylation"/>
    <property type="evidence" value="ECO:0007669"/>
    <property type="project" value="UniProtKB-KW"/>
</dbReference>
<reference evidence="3" key="2">
    <citation type="submission" date="2016-01" db="EMBL/GenBank/DDBJ databases">
        <title>Diatom-associated endosymboitic cyanobacterium lacks core nitrogen metabolism enzymes.</title>
        <authorList>
            <person name="Hilton J.A."/>
            <person name="Foster R.A."/>
            <person name="Tripp H.J."/>
            <person name="Carter B.J."/>
            <person name="Zehr J.P."/>
            <person name="Villareal T.A."/>
        </authorList>
    </citation>
    <scope>NUCLEOTIDE SEQUENCE [LARGE SCALE GENOMIC DNA]</scope>
    <source>
        <strain evidence="3">HH01</strain>
    </source>
</reference>
<dbReference type="InterPro" id="IPR029063">
    <property type="entry name" value="SAM-dependent_MTases_sf"/>
</dbReference>
<dbReference type="AlphaFoldDB" id="M1WRM2"/>
<keyword evidence="2" id="KW-0808">Transferase</keyword>
<dbReference type="RefSeq" id="WP_008233111.1">
    <property type="nucleotide sequence ID" value="NZ_CAIY01000031.1"/>
</dbReference>
<sequence length="293" mass="32843">MKNAVSFIPQMTADSSFTFFSAEFSEYFHSRHGARQESFGKFVIPTQLAIKAKQQSLRILDICYGLGYNTAAALETIWTINPDCHVELIGLEINLCVPQSAVEWGLSANWSTKYTDVLRQLAFTQHINSDHLTAKLLMGDARNLIQSLSKSGFCADAIFLDPFSLPKCPQLWTVEFIRHVTQCLHFNGLLATYSCAAAIRTAFITAGLSIASTHPVGRLAPGTIGGWTLKSNAYLPLSQQEQEHLLTNAAVPYRDPQLNDSADSIIKRRIQEQKYLSLEPTSHWRKRWSQFKS</sequence>
<dbReference type="Gene3D" id="3.40.50.150">
    <property type="entry name" value="Vaccinia Virus protein VP39"/>
    <property type="match status" value="1"/>
</dbReference>
<dbReference type="PANTHER" id="PTHR39963">
    <property type="entry name" value="SLL0983 PROTEIN"/>
    <property type="match status" value="1"/>
</dbReference>
<accession>M1WRM2</accession>
<dbReference type="InterPro" id="IPR008471">
    <property type="entry name" value="MnmC-like_methylTransf"/>
</dbReference>
<dbReference type="Proteomes" id="UP000053051">
    <property type="component" value="Unassembled WGS sequence"/>
</dbReference>
<dbReference type="GO" id="GO:0016645">
    <property type="term" value="F:oxidoreductase activity, acting on the CH-NH group of donors"/>
    <property type="evidence" value="ECO:0007669"/>
    <property type="project" value="InterPro"/>
</dbReference>
<proteinExistence type="predicted"/>
<dbReference type="OrthoDB" id="9786494at2"/>
<dbReference type="SUPFAM" id="SSF53335">
    <property type="entry name" value="S-adenosyl-L-methionine-dependent methyltransferases"/>
    <property type="match status" value="1"/>
</dbReference>
<reference evidence="2 3" key="1">
    <citation type="submission" date="2012-05" db="EMBL/GenBank/DDBJ databases">
        <authorList>
            <person name="Hilton J."/>
        </authorList>
    </citation>
    <scope>NUCLEOTIDE SEQUENCE [LARGE SCALE GENOMIC DNA]</scope>
    <source>
        <strain evidence="2 3">HH01</strain>
    </source>
</reference>
<evidence type="ECO:0000313" key="3">
    <source>
        <dbReference type="Proteomes" id="UP000053051"/>
    </source>
</evidence>
<organism evidence="2 3">
    <name type="scientific">Richelia intracellularis HH01</name>
    <dbReference type="NCBI Taxonomy" id="1165094"/>
    <lineage>
        <taxon>Bacteria</taxon>
        <taxon>Bacillati</taxon>
        <taxon>Cyanobacteriota</taxon>
        <taxon>Cyanophyceae</taxon>
        <taxon>Nostocales</taxon>
        <taxon>Nostocaceae</taxon>
        <taxon>Richelia</taxon>
    </lineage>
</organism>
<dbReference type="PANTHER" id="PTHR39963:SF1">
    <property type="entry name" value="MNMC-LIKE METHYLTRANSFERASE DOMAIN-CONTAINING PROTEIN"/>
    <property type="match status" value="1"/>
</dbReference>
<feature type="domain" description="MnmC-like methyltransferase" evidence="1">
    <location>
        <begin position="108"/>
        <end position="221"/>
    </location>
</feature>
<dbReference type="Pfam" id="PF05430">
    <property type="entry name" value="Methyltransf_30"/>
    <property type="match status" value="1"/>
</dbReference>
<keyword evidence="3" id="KW-1185">Reference proteome</keyword>
<gene>
    <name evidence="2" type="ORF">RINTHH_8590</name>
</gene>
<dbReference type="GO" id="GO:0008168">
    <property type="term" value="F:methyltransferase activity"/>
    <property type="evidence" value="ECO:0007669"/>
    <property type="project" value="UniProtKB-KW"/>
</dbReference>
<keyword evidence="2" id="KW-0489">Methyltransferase</keyword>